<dbReference type="InterPro" id="IPR055414">
    <property type="entry name" value="LRR_R13L4/SHOC2-like"/>
</dbReference>
<dbReference type="Pfam" id="PF23559">
    <property type="entry name" value="WHD_DRP"/>
    <property type="match status" value="1"/>
</dbReference>
<name>A0A438BUS9_VITVI</name>
<gene>
    <name evidence="9" type="primary">RPP8L3_0</name>
    <name evidence="9" type="ORF">CK203_092642</name>
</gene>
<dbReference type="PANTHER" id="PTHR23155">
    <property type="entry name" value="DISEASE RESISTANCE PROTEIN RP"/>
    <property type="match status" value="1"/>
</dbReference>
<dbReference type="InterPro" id="IPR036388">
    <property type="entry name" value="WH-like_DNA-bd_sf"/>
</dbReference>
<keyword evidence="4" id="KW-0381">Hypersensitive response</keyword>
<keyword evidence="5" id="KW-0677">Repeat</keyword>
<keyword evidence="6" id="KW-0611">Plant defense</keyword>
<dbReference type="Gene3D" id="3.80.10.10">
    <property type="entry name" value="Ribonuclease Inhibitor"/>
    <property type="match status" value="2"/>
</dbReference>
<sequence length="598" mass="68571">MKLGIGWACIFLTREWQAGCITSRNKEIGFYADPQAIPHELSFLTGRRELGALLKKIFWLGVQMLPSIKKRKDTALLAKSTGQPDLAPKSRSRLMLGVLALSYNDMPYYLKSCFLYCGLFPEDSEIWTDKLIRLWVAEGFIQRRGVEIAEDVAEDHLQELVHRSMIQVAARSFDGRVMSCRMHDLLRDLAISEAKDTKFFEGYESIDSTSPVSVRRLTIHQGKKTNSKHLHTSRSLRSFICFSVCFQKNSLRSLHRRVKLLTVLDLEGMTINTIPEGIGELIHLKYLCLRRTRIKRLPSSIGRLTNLQTLDFRSTLIEIIPSTIWKLHHLRHLYCRGVVSSQSVIDKFRNGPLSVGHLTNLQSLCLRAGSWCCGEGLGKLIELRELTIVWTEIAQTKNQGFSESVKKLTALQSLRLYTLGEEMLTMPHLMPFSDHTYLYHLSLNGRLERFPDEIEFYPPNLISLELRYRNAEQNPMVTLEKLPNLRFLRLSLCSSMLKKMVCTSGGFQQLETLRLWGLKELEELIAEEGAMPDLKDLVIDACPKMKRLSHGLLQRKNLQHLKLYDLSPELMDELSRIEGDLEKICLATSIHGWRRTAS</sequence>
<dbReference type="PANTHER" id="PTHR23155:SF1152">
    <property type="entry name" value="AAA+ ATPASE DOMAIN-CONTAINING PROTEIN"/>
    <property type="match status" value="1"/>
</dbReference>
<comment type="caution">
    <text evidence="9">The sequence shown here is derived from an EMBL/GenBank/DDBJ whole genome shotgun (WGS) entry which is preliminary data.</text>
</comment>
<dbReference type="SUPFAM" id="SSF52058">
    <property type="entry name" value="L domain-like"/>
    <property type="match status" value="1"/>
</dbReference>
<dbReference type="Gene3D" id="1.10.10.10">
    <property type="entry name" value="Winged helix-like DNA-binding domain superfamily/Winged helix DNA-binding domain"/>
    <property type="match status" value="1"/>
</dbReference>
<comment type="subcellular location">
    <subcellularLocation>
        <location evidence="2">Cytoplasm</location>
    </subcellularLocation>
</comment>
<evidence type="ECO:0000259" key="8">
    <source>
        <dbReference type="Pfam" id="PF23598"/>
    </source>
</evidence>
<evidence type="ECO:0000256" key="6">
    <source>
        <dbReference type="ARBA" id="ARBA00022821"/>
    </source>
</evidence>
<protein>
    <submittedName>
        <fullName evidence="9">Disease resistance RPP8-like protein 3</fullName>
    </submittedName>
</protein>
<dbReference type="InterPro" id="IPR058922">
    <property type="entry name" value="WHD_DRP"/>
</dbReference>
<dbReference type="EMBL" id="QGNW01002612">
    <property type="protein sequence ID" value="RVW14719.1"/>
    <property type="molecule type" value="Genomic_DNA"/>
</dbReference>
<dbReference type="GO" id="GO:0009626">
    <property type="term" value="P:plant-type hypersensitive response"/>
    <property type="evidence" value="ECO:0007669"/>
    <property type="project" value="UniProtKB-KW"/>
</dbReference>
<feature type="domain" description="Disease resistance protein winged helix" evidence="7">
    <location>
        <begin position="119"/>
        <end position="190"/>
    </location>
</feature>
<accession>A0A438BUS9</accession>
<evidence type="ECO:0000256" key="2">
    <source>
        <dbReference type="ARBA" id="ARBA00004496"/>
    </source>
</evidence>
<organism evidence="9 10">
    <name type="scientific">Vitis vinifera</name>
    <name type="common">Grape</name>
    <dbReference type="NCBI Taxonomy" id="29760"/>
    <lineage>
        <taxon>Eukaryota</taxon>
        <taxon>Viridiplantae</taxon>
        <taxon>Streptophyta</taxon>
        <taxon>Embryophyta</taxon>
        <taxon>Tracheophyta</taxon>
        <taxon>Spermatophyta</taxon>
        <taxon>Magnoliopsida</taxon>
        <taxon>eudicotyledons</taxon>
        <taxon>Gunneridae</taxon>
        <taxon>Pentapetalae</taxon>
        <taxon>rosids</taxon>
        <taxon>Vitales</taxon>
        <taxon>Vitaceae</taxon>
        <taxon>Viteae</taxon>
        <taxon>Vitis</taxon>
    </lineage>
</organism>
<evidence type="ECO:0000256" key="1">
    <source>
        <dbReference type="ARBA" id="ARBA00002074"/>
    </source>
</evidence>
<dbReference type="InterPro" id="IPR032675">
    <property type="entry name" value="LRR_dom_sf"/>
</dbReference>
<dbReference type="Pfam" id="PF23598">
    <property type="entry name" value="LRR_14"/>
    <property type="match status" value="1"/>
</dbReference>
<reference evidence="9 10" key="1">
    <citation type="journal article" date="2018" name="PLoS Genet.">
        <title>Population sequencing reveals clonal diversity and ancestral inbreeding in the grapevine cultivar Chardonnay.</title>
        <authorList>
            <person name="Roach M.J."/>
            <person name="Johnson D.L."/>
            <person name="Bohlmann J."/>
            <person name="van Vuuren H.J."/>
            <person name="Jones S.J."/>
            <person name="Pretorius I.S."/>
            <person name="Schmidt S.A."/>
            <person name="Borneman A.R."/>
        </authorList>
    </citation>
    <scope>NUCLEOTIDE SEQUENCE [LARGE SCALE GENOMIC DNA]</scope>
    <source>
        <strain evidence="10">cv. Chardonnay</strain>
        <tissue evidence="9">Leaf</tissue>
    </source>
</reference>
<evidence type="ECO:0000313" key="10">
    <source>
        <dbReference type="Proteomes" id="UP000288805"/>
    </source>
</evidence>
<evidence type="ECO:0000256" key="4">
    <source>
        <dbReference type="ARBA" id="ARBA00022667"/>
    </source>
</evidence>
<dbReference type="AlphaFoldDB" id="A0A438BUS9"/>
<proteinExistence type="predicted"/>
<dbReference type="InterPro" id="IPR044974">
    <property type="entry name" value="Disease_R_plants"/>
</dbReference>
<dbReference type="Proteomes" id="UP000288805">
    <property type="component" value="Unassembled WGS sequence"/>
</dbReference>
<evidence type="ECO:0000313" key="9">
    <source>
        <dbReference type="EMBL" id="RVW14719.1"/>
    </source>
</evidence>
<keyword evidence="3" id="KW-0963">Cytoplasm</keyword>
<dbReference type="FunFam" id="1.10.10.10:FF:000322">
    <property type="entry name" value="Probable disease resistance protein At1g63360"/>
    <property type="match status" value="1"/>
</dbReference>
<evidence type="ECO:0000259" key="7">
    <source>
        <dbReference type="Pfam" id="PF23559"/>
    </source>
</evidence>
<comment type="function">
    <text evidence="1">Confers resistance to late blight (Phytophthora infestans) races carrying the avirulence gene Avr1. Resistance proteins guard the plant against pathogens that contain an appropriate avirulence protein via an indirect interaction with this avirulence protein. That triggers a defense system including the hypersensitive response, which restricts the pathogen growth.</text>
</comment>
<evidence type="ECO:0000256" key="5">
    <source>
        <dbReference type="ARBA" id="ARBA00022737"/>
    </source>
</evidence>
<feature type="domain" description="Disease resistance R13L4/SHOC-2-like LRR" evidence="8">
    <location>
        <begin position="236"/>
        <end position="559"/>
    </location>
</feature>
<evidence type="ECO:0000256" key="3">
    <source>
        <dbReference type="ARBA" id="ARBA00022490"/>
    </source>
</evidence>